<dbReference type="GO" id="GO:0030894">
    <property type="term" value="C:replisome"/>
    <property type="evidence" value="ECO:0007669"/>
    <property type="project" value="TreeGrafter"/>
</dbReference>
<dbReference type="PROSITE" id="PS50967">
    <property type="entry name" value="HRDC"/>
    <property type="match status" value="1"/>
</dbReference>
<dbReference type="InterPro" id="IPR014001">
    <property type="entry name" value="Helicase_ATP-bd"/>
</dbReference>
<dbReference type="AlphaFoldDB" id="A0A1I5TV00"/>
<dbReference type="Pfam" id="PF00271">
    <property type="entry name" value="Helicase_C"/>
    <property type="match status" value="1"/>
</dbReference>
<keyword evidence="6 17" id="KW-0347">Helicase</keyword>
<keyword evidence="7" id="KW-0067">ATP-binding</keyword>
<dbReference type="Pfam" id="PF16124">
    <property type="entry name" value="RecQ_Zn_bind"/>
    <property type="match status" value="1"/>
</dbReference>
<dbReference type="InterPro" id="IPR044876">
    <property type="entry name" value="HRDC_dom_sf"/>
</dbReference>
<dbReference type="SUPFAM" id="SSF47819">
    <property type="entry name" value="HRDC-like"/>
    <property type="match status" value="1"/>
</dbReference>
<comment type="cofactor">
    <cofactor evidence="1">
        <name>Mg(2+)</name>
        <dbReference type="ChEBI" id="CHEBI:18420"/>
    </cofactor>
</comment>
<dbReference type="EC" id="5.6.2.4" evidence="11"/>
<evidence type="ECO:0000313" key="18">
    <source>
        <dbReference type="Proteomes" id="UP000198577"/>
    </source>
</evidence>
<dbReference type="GO" id="GO:0006281">
    <property type="term" value="P:DNA repair"/>
    <property type="evidence" value="ECO:0007669"/>
    <property type="project" value="TreeGrafter"/>
</dbReference>
<dbReference type="SMART" id="SM00487">
    <property type="entry name" value="DEXDc"/>
    <property type="match status" value="1"/>
</dbReference>
<keyword evidence="9" id="KW-0413">Isomerase</keyword>
<evidence type="ECO:0000256" key="11">
    <source>
        <dbReference type="ARBA" id="ARBA00034808"/>
    </source>
</evidence>
<dbReference type="GO" id="GO:0005737">
    <property type="term" value="C:cytoplasm"/>
    <property type="evidence" value="ECO:0007669"/>
    <property type="project" value="TreeGrafter"/>
</dbReference>
<dbReference type="InterPro" id="IPR010997">
    <property type="entry name" value="HRDC-like_sf"/>
</dbReference>
<evidence type="ECO:0000313" key="17">
    <source>
        <dbReference type="EMBL" id="SFP86873.1"/>
    </source>
</evidence>
<dbReference type="PROSITE" id="PS51194">
    <property type="entry name" value="HELICASE_CTER"/>
    <property type="match status" value="1"/>
</dbReference>
<feature type="domain" description="Helicase ATP-binding" evidence="15">
    <location>
        <begin position="28"/>
        <end position="196"/>
    </location>
</feature>
<evidence type="ECO:0000256" key="9">
    <source>
        <dbReference type="ARBA" id="ARBA00023235"/>
    </source>
</evidence>
<gene>
    <name evidence="17" type="ORF">SAMN05444406_10569</name>
</gene>
<dbReference type="InterPro" id="IPR004589">
    <property type="entry name" value="DNA_helicase_ATP-dep_RecQ"/>
</dbReference>
<dbReference type="GO" id="GO:0009378">
    <property type="term" value="F:four-way junction helicase activity"/>
    <property type="evidence" value="ECO:0007669"/>
    <property type="project" value="TreeGrafter"/>
</dbReference>
<dbReference type="OrthoDB" id="9763310at2"/>
<dbReference type="GO" id="GO:0006310">
    <property type="term" value="P:DNA recombination"/>
    <property type="evidence" value="ECO:0007669"/>
    <property type="project" value="InterPro"/>
</dbReference>
<dbReference type="InterPro" id="IPR011545">
    <property type="entry name" value="DEAD/DEAH_box_helicase_dom"/>
</dbReference>
<dbReference type="Pfam" id="PF00570">
    <property type="entry name" value="HRDC"/>
    <property type="match status" value="1"/>
</dbReference>
<dbReference type="EMBL" id="FOXR01000005">
    <property type="protein sequence ID" value="SFP86873.1"/>
    <property type="molecule type" value="Genomic_DNA"/>
</dbReference>
<dbReference type="SMART" id="SM00490">
    <property type="entry name" value="HELICc"/>
    <property type="match status" value="1"/>
</dbReference>
<evidence type="ECO:0000259" key="15">
    <source>
        <dbReference type="PROSITE" id="PS51192"/>
    </source>
</evidence>
<accession>A0A1I5TV00</accession>
<dbReference type="SUPFAM" id="SSF52540">
    <property type="entry name" value="P-loop containing nucleoside triphosphate hydrolases"/>
    <property type="match status" value="1"/>
</dbReference>
<evidence type="ECO:0000256" key="1">
    <source>
        <dbReference type="ARBA" id="ARBA00001946"/>
    </source>
</evidence>
<keyword evidence="4" id="KW-0547">Nucleotide-binding</keyword>
<keyword evidence="3" id="KW-0479">Metal-binding</keyword>
<dbReference type="Proteomes" id="UP000198577">
    <property type="component" value="Unassembled WGS sequence"/>
</dbReference>
<comment type="similarity">
    <text evidence="2">Belongs to the helicase family. RecQ subfamily.</text>
</comment>
<keyword evidence="8" id="KW-0238">DNA-binding</keyword>
<dbReference type="PANTHER" id="PTHR13710:SF105">
    <property type="entry name" value="ATP-DEPENDENT DNA HELICASE Q1"/>
    <property type="match status" value="1"/>
</dbReference>
<evidence type="ECO:0000256" key="8">
    <source>
        <dbReference type="ARBA" id="ARBA00023125"/>
    </source>
</evidence>
<evidence type="ECO:0000256" key="7">
    <source>
        <dbReference type="ARBA" id="ARBA00022840"/>
    </source>
</evidence>
<dbReference type="SMART" id="SM00341">
    <property type="entry name" value="HRDC"/>
    <property type="match status" value="1"/>
</dbReference>
<dbReference type="Gene3D" id="1.10.150.80">
    <property type="entry name" value="HRDC domain"/>
    <property type="match status" value="1"/>
</dbReference>
<proteinExistence type="inferred from homology"/>
<evidence type="ECO:0000256" key="6">
    <source>
        <dbReference type="ARBA" id="ARBA00022806"/>
    </source>
</evidence>
<evidence type="ECO:0000256" key="5">
    <source>
        <dbReference type="ARBA" id="ARBA00022801"/>
    </source>
</evidence>
<reference evidence="17 18" key="1">
    <citation type="submission" date="2016-10" db="EMBL/GenBank/DDBJ databases">
        <authorList>
            <person name="de Groot N.N."/>
        </authorList>
    </citation>
    <scope>NUCLEOTIDE SEQUENCE [LARGE SCALE GENOMIC DNA]</scope>
    <source>
        <strain evidence="17 18">DSM 20678</strain>
    </source>
</reference>
<comment type="catalytic activity">
    <reaction evidence="10">
        <text>Couples ATP hydrolysis with the unwinding of duplex DNA by translocating in the 3'-5' direction.</text>
        <dbReference type="EC" id="5.6.2.4"/>
    </reaction>
</comment>
<dbReference type="GO" id="GO:0005524">
    <property type="term" value="F:ATP binding"/>
    <property type="evidence" value="ECO:0007669"/>
    <property type="project" value="UniProtKB-KW"/>
</dbReference>
<dbReference type="CDD" id="cd18794">
    <property type="entry name" value="SF2_C_RecQ"/>
    <property type="match status" value="1"/>
</dbReference>
<dbReference type="FunFam" id="3.40.50.300:FF:001389">
    <property type="entry name" value="ATP-dependent DNA helicase RecQ"/>
    <property type="match status" value="1"/>
</dbReference>
<evidence type="ECO:0000256" key="13">
    <source>
        <dbReference type="ARBA" id="ARBA00044550"/>
    </source>
</evidence>
<evidence type="ECO:0000256" key="12">
    <source>
        <dbReference type="ARBA" id="ARBA00044535"/>
    </source>
</evidence>
<dbReference type="GO" id="GO:0043590">
    <property type="term" value="C:bacterial nucleoid"/>
    <property type="evidence" value="ECO:0007669"/>
    <property type="project" value="TreeGrafter"/>
</dbReference>
<dbReference type="Gene3D" id="3.40.50.300">
    <property type="entry name" value="P-loop containing nucleotide triphosphate hydrolases"/>
    <property type="match status" value="2"/>
</dbReference>
<dbReference type="InterPro" id="IPR027417">
    <property type="entry name" value="P-loop_NTPase"/>
</dbReference>
<dbReference type="RefSeq" id="WP_025748397.1">
    <property type="nucleotide sequence ID" value="NZ_FOXR01000005.1"/>
</dbReference>
<evidence type="ECO:0000256" key="4">
    <source>
        <dbReference type="ARBA" id="ARBA00022741"/>
    </source>
</evidence>
<dbReference type="GO" id="GO:0046872">
    <property type="term" value="F:metal ion binding"/>
    <property type="evidence" value="ECO:0007669"/>
    <property type="project" value="UniProtKB-KW"/>
</dbReference>
<name>A0A1I5TV00_9FIRM</name>
<feature type="domain" description="HRDC" evidence="14">
    <location>
        <begin position="502"/>
        <end position="583"/>
    </location>
</feature>
<sequence>MSQSELLYKCLREYFGYDDFRPGQRQVVESILRGENTIAIFPTGSGKSLCYQLPAVIFPGTTLVISPLISLMKDQVDQLIQRGIPSTFITSILSEEEIARRMYGLSQGKYKIVYIAPERFYSEGFMDILKEVDVSFVAVDEAHCISQWGHNFRPAYLKIKDLIEQVGNPVVAAFTATANRRVQQDIIRLLDLKRYKLFVSGFDRPNLEFRVERPRDKQEFVLRYVKKNLGKAGIIYAATRKTVEDVYELLISRGVPAGMYHAGLSSRDRVVAQEAFSQGKTLVMVATNAFGMGIDKSDIRYIIHYNMPRSLEHYYQEVGRAGRDGKLACCILLYSEDDYHLNRALININYPSVTLVESVYNRVLKAGDKGISLEALLKGNISKQILHSALRKLIEYNYVKLKSGVVYPFLNGRKFELTQEEIDQHKKVELEKLDKMVEYCLSKRCLRYNILQYFNEEPTFTKCGNCSVCGSAADGTKRKFIDDLLKSILNVQGDVSDAGGDDKADEALLDVLKRVRERIAKKAGVPRQAVFDDSTLERIAAIKPVTRKQLLKIGAGIEQRNVELFADEFLLEIHRYLRKRTIM</sequence>
<dbReference type="InterPro" id="IPR032284">
    <property type="entry name" value="RecQ_Zn-bd"/>
</dbReference>
<protein>
    <recommendedName>
        <fullName evidence="12">ATP-dependent DNA helicase RecQ</fullName>
        <ecNumber evidence="11">5.6.2.4</ecNumber>
    </recommendedName>
    <alternativeName>
        <fullName evidence="13">DNA 3'-5' helicase RecQ</fullName>
    </alternativeName>
</protein>
<evidence type="ECO:0000259" key="16">
    <source>
        <dbReference type="PROSITE" id="PS51194"/>
    </source>
</evidence>
<evidence type="ECO:0000256" key="2">
    <source>
        <dbReference type="ARBA" id="ARBA00005446"/>
    </source>
</evidence>
<dbReference type="PANTHER" id="PTHR13710">
    <property type="entry name" value="DNA HELICASE RECQ FAMILY MEMBER"/>
    <property type="match status" value="1"/>
</dbReference>
<dbReference type="InterPro" id="IPR001650">
    <property type="entry name" value="Helicase_C-like"/>
</dbReference>
<keyword evidence="18" id="KW-1185">Reference proteome</keyword>
<dbReference type="PROSITE" id="PS51192">
    <property type="entry name" value="HELICASE_ATP_BIND_1"/>
    <property type="match status" value="1"/>
</dbReference>
<dbReference type="NCBIfam" id="TIGR00614">
    <property type="entry name" value="recQ_fam"/>
    <property type="match status" value="1"/>
</dbReference>
<dbReference type="InterPro" id="IPR002121">
    <property type="entry name" value="HRDC_dom"/>
</dbReference>
<evidence type="ECO:0000259" key="14">
    <source>
        <dbReference type="PROSITE" id="PS50967"/>
    </source>
</evidence>
<dbReference type="GO" id="GO:0003677">
    <property type="term" value="F:DNA binding"/>
    <property type="evidence" value="ECO:0007669"/>
    <property type="project" value="UniProtKB-KW"/>
</dbReference>
<keyword evidence="5" id="KW-0378">Hydrolase</keyword>
<dbReference type="Pfam" id="PF00270">
    <property type="entry name" value="DEAD"/>
    <property type="match status" value="1"/>
</dbReference>
<feature type="domain" description="Helicase C-terminal" evidence="16">
    <location>
        <begin position="216"/>
        <end position="367"/>
    </location>
</feature>
<dbReference type="CDD" id="cd17920">
    <property type="entry name" value="DEXHc_RecQ"/>
    <property type="match status" value="1"/>
</dbReference>
<evidence type="ECO:0000256" key="10">
    <source>
        <dbReference type="ARBA" id="ARBA00034617"/>
    </source>
</evidence>
<dbReference type="GO" id="GO:0043138">
    <property type="term" value="F:3'-5' DNA helicase activity"/>
    <property type="evidence" value="ECO:0007669"/>
    <property type="project" value="UniProtKB-EC"/>
</dbReference>
<evidence type="ECO:0000256" key="3">
    <source>
        <dbReference type="ARBA" id="ARBA00022723"/>
    </source>
</evidence>
<organism evidence="17 18">
    <name type="scientific">Caldicoprobacter faecalis</name>
    <dbReference type="NCBI Taxonomy" id="937334"/>
    <lineage>
        <taxon>Bacteria</taxon>
        <taxon>Bacillati</taxon>
        <taxon>Bacillota</taxon>
        <taxon>Clostridia</taxon>
        <taxon>Caldicoprobacterales</taxon>
        <taxon>Caldicoprobacteraceae</taxon>
        <taxon>Caldicoprobacter</taxon>
    </lineage>
</organism>
<dbReference type="GO" id="GO:0016787">
    <property type="term" value="F:hydrolase activity"/>
    <property type="evidence" value="ECO:0007669"/>
    <property type="project" value="UniProtKB-KW"/>
</dbReference>
<dbReference type="STRING" id="937334.SAMN05444406_10569"/>